<evidence type="ECO:0000256" key="2">
    <source>
        <dbReference type="ARBA" id="ARBA00023125"/>
    </source>
</evidence>
<dbReference type="Proteomes" id="UP000445696">
    <property type="component" value="Unassembled WGS sequence"/>
</dbReference>
<proteinExistence type="predicted"/>
<keyword evidence="3" id="KW-0804">Transcription</keyword>
<keyword evidence="7" id="KW-1185">Reference proteome</keyword>
<gene>
    <name evidence="6" type="ORF">GQF03_16385</name>
</gene>
<protein>
    <submittedName>
        <fullName evidence="6">TetR family transcriptional regulator</fullName>
    </submittedName>
</protein>
<dbReference type="SUPFAM" id="SSF48498">
    <property type="entry name" value="Tetracyclin repressor-like, C-terminal domain"/>
    <property type="match status" value="1"/>
</dbReference>
<dbReference type="EMBL" id="WTVA01000015">
    <property type="protein sequence ID" value="MZR23915.1"/>
    <property type="molecule type" value="Genomic_DNA"/>
</dbReference>
<sequence>MASWKYGRGGGQLSKEAICTRILERHRATIDVRKDHVAIANLERIIQATLKLSSKTGFQAMSMRELGKEAGISMGGLYVYVANKTVLLSMILEEVVETMIDAMKAAPEEIAADPRAHLRWLIETHIRLSNEMVHWFVFAFLEVKSFPEAERRYAIEAEERTGEILAGVLKRGMDEGIFVRRDADLTASLIKPMLQDWYVKRGKYRKRGTTMDEYIDAVIELIEMPFVPGAAAERTVARDFGGARLSRDG</sequence>
<evidence type="ECO:0000259" key="5">
    <source>
        <dbReference type="PROSITE" id="PS50977"/>
    </source>
</evidence>
<dbReference type="InterPro" id="IPR009057">
    <property type="entry name" value="Homeodomain-like_sf"/>
</dbReference>
<dbReference type="GO" id="GO:0000976">
    <property type="term" value="F:transcription cis-regulatory region binding"/>
    <property type="evidence" value="ECO:0007669"/>
    <property type="project" value="TreeGrafter"/>
</dbReference>
<evidence type="ECO:0000256" key="3">
    <source>
        <dbReference type="ARBA" id="ARBA00023163"/>
    </source>
</evidence>
<evidence type="ECO:0000313" key="6">
    <source>
        <dbReference type="EMBL" id="MZR23915.1"/>
    </source>
</evidence>
<dbReference type="AlphaFoldDB" id="A0A845MJR4"/>
<keyword evidence="2 4" id="KW-0238">DNA-binding</keyword>
<dbReference type="GO" id="GO:0003700">
    <property type="term" value="F:DNA-binding transcription factor activity"/>
    <property type="evidence" value="ECO:0007669"/>
    <property type="project" value="TreeGrafter"/>
</dbReference>
<comment type="caution">
    <text evidence="6">The sequence shown here is derived from an EMBL/GenBank/DDBJ whole genome shotgun (WGS) entry which is preliminary data.</text>
</comment>
<evidence type="ECO:0000256" key="4">
    <source>
        <dbReference type="PROSITE-ProRule" id="PRU00335"/>
    </source>
</evidence>
<dbReference type="InterPro" id="IPR001647">
    <property type="entry name" value="HTH_TetR"/>
</dbReference>
<feature type="domain" description="HTH tetR-type" evidence="5">
    <location>
        <begin position="39"/>
        <end position="99"/>
    </location>
</feature>
<dbReference type="Pfam" id="PF00440">
    <property type="entry name" value="TetR_N"/>
    <property type="match status" value="1"/>
</dbReference>
<dbReference type="Gene3D" id="1.10.357.10">
    <property type="entry name" value="Tetracycline Repressor, domain 2"/>
    <property type="match status" value="1"/>
</dbReference>
<feature type="DNA-binding region" description="H-T-H motif" evidence="4">
    <location>
        <begin position="62"/>
        <end position="81"/>
    </location>
</feature>
<dbReference type="Pfam" id="PF17932">
    <property type="entry name" value="TetR_C_24"/>
    <property type="match status" value="1"/>
</dbReference>
<keyword evidence="1" id="KW-0805">Transcription regulation</keyword>
<accession>A0A845MJR4</accession>
<dbReference type="InterPro" id="IPR036271">
    <property type="entry name" value="Tet_transcr_reg_TetR-rel_C_sf"/>
</dbReference>
<evidence type="ECO:0000256" key="1">
    <source>
        <dbReference type="ARBA" id="ARBA00023015"/>
    </source>
</evidence>
<reference evidence="6 7" key="1">
    <citation type="journal article" date="2014" name="Int. J. Syst. Evol. Microbiol.">
        <title>Sneathiella chungangensis sp. nov., isolated from a marine sand, and emended description of the genus Sneathiella.</title>
        <authorList>
            <person name="Siamphan C."/>
            <person name="Kim H."/>
            <person name="Lee J.S."/>
            <person name="Kim W."/>
        </authorList>
    </citation>
    <scope>NUCLEOTIDE SEQUENCE [LARGE SCALE GENOMIC DNA]</scope>
    <source>
        <strain evidence="6 7">KCTC 32476</strain>
    </source>
</reference>
<organism evidence="6 7">
    <name type="scientific">Sneathiella chungangensis</name>
    <dbReference type="NCBI Taxonomy" id="1418234"/>
    <lineage>
        <taxon>Bacteria</taxon>
        <taxon>Pseudomonadati</taxon>
        <taxon>Pseudomonadota</taxon>
        <taxon>Alphaproteobacteria</taxon>
        <taxon>Sneathiellales</taxon>
        <taxon>Sneathiellaceae</taxon>
        <taxon>Sneathiella</taxon>
    </lineage>
</organism>
<dbReference type="PROSITE" id="PS50977">
    <property type="entry name" value="HTH_TETR_2"/>
    <property type="match status" value="1"/>
</dbReference>
<dbReference type="RefSeq" id="WP_161340346.1">
    <property type="nucleotide sequence ID" value="NZ_JBHSDG010000003.1"/>
</dbReference>
<name>A0A845MJR4_9PROT</name>
<dbReference type="OrthoDB" id="9816431at2"/>
<evidence type="ECO:0000313" key="7">
    <source>
        <dbReference type="Proteomes" id="UP000445696"/>
    </source>
</evidence>
<dbReference type="PANTHER" id="PTHR30055:SF240">
    <property type="entry name" value="HTH-TYPE TRANSCRIPTIONAL REGULATOR ACRR"/>
    <property type="match status" value="1"/>
</dbReference>
<dbReference type="PANTHER" id="PTHR30055">
    <property type="entry name" value="HTH-TYPE TRANSCRIPTIONAL REGULATOR RUTR"/>
    <property type="match status" value="1"/>
</dbReference>
<dbReference type="InterPro" id="IPR050109">
    <property type="entry name" value="HTH-type_TetR-like_transc_reg"/>
</dbReference>
<dbReference type="Gene3D" id="1.10.10.60">
    <property type="entry name" value="Homeodomain-like"/>
    <property type="match status" value="1"/>
</dbReference>
<dbReference type="SUPFAM" id="SSF46689">
    <property type="entry name" value="Homeodomain-like"/>
    <property type="match status" value="1"/>
</dbReference>
<dbReference type="InterPro" id="IPR023772">
    <property type="entry name" value="DNA-bd_HTH_TetR-type_CS"/>
</dbReference>
<dbReference type="PROSITE" id="PS01081">
    <property type="entry name" value="HTH_TETR_1"/>
    <property type="match status" value="1"/>
</dbReference>
<dbReference type="InterPro" id="IPR041490">
    <property type="entry name" value="KstR2_TetR_C"/>
</dbReference>